<protein>
    <submittedName>
        <fullName evidence="1">11629_t:CDS:1</fullName>
    </submittedName>
</protein>
<dbReference type="EMBL" id="CAJVQC010000077">
    <property type="protein sequence ID" value="CAG8460240.1"/>
    <property type="molecule type" value="Genomic_DNA"/>
</dbReference>
<reference evidence="1" key="1">
    <citation type="submission" date="2021-06" db="EMBL/GenBank/DDBJ databases">
        <authorList>
            <person name="Kallberg Y."/>
            <person name="Tangrot J."/>
            <person name="Rosling A."/>
        </authorList>
    </citation>
    <scope>NUCLEOTIDE SEQUENCE</scope>
    <source>
        <strain evidence="1">MA461A</strain>
    </source>
</reference>
<evidence type="ECO:0000313" key="2">
    <source>
        <dbReference type="Proteomes" id="UP000789920"/>
    </source>
</evidence>
<gene>
    <name evidence="1" type="ORF">RPERSI_LOCUS123</name>
</gene>
<proteinExistence type="predicted"/>
<name>A0ACA9K9M7_9GLOM</name>
<comment type="caution">
    <text evidence="1">The sequence shown here is derived from an EMBL/GenBank/DDBJ whole genome shotgun (WGS) entry which is preliminary data.</text>
</comment>
<dbReference type="Proteomes" id="UP000789920">
    <property type="component" value="Unassembled WGS sequence"/>
</dbReference>
<sequence>MSYKKKHVFNDISNSLSNSFEDPRLIENALLYFEYKLDTTWTKTKTIDIAIQNFMIKKYDNEKKGTHIKGIFEDHLTITLSNKEKSQNFKSLVSGKIGTRQYKLESGNTLQETLASAEVTLDSSSERKTKAQNKTIRGRIVDFVLRLKSAKNKSLELFVYEIAGGPYNLKSDKILSDKRKNALQEMIELVIKINEDLEQLHDSRPSKNIEGFLQYWNIYVPKTVTTPKMNYTVVEARRIQLGTIRATEYQMEESLPQPTIG</sequence>
<keyword evidence="2" id="KW-1185">Reference proteome</keyword>
<evidence type="ECO:0000313" key="1">
    <source>
        <dbReference type="EMBL" id="CAG8460240.1"/>
    </source>
</evidence>
<organism evidence="1 2">
    <name type="scientific">Racocetra persica</name>
    <dbReference type="NCBI Taxonomy" id="160502"/>
    <lineage>
        <taxon>Eukaryota</taxon>
        <taxon>Fungi</taxon>
        <taxon>Fungi incertae sedis</taxon>
        <taxon>Mucoromycota</taxon>
        <taxon>Glomeromycotina</taxon>
        <taxon>Glomeromycetes</taxon>
        <taxon>Diversisporales</taxon>
        <taxon>Gigasporaceae</taxon>
        <taxon>Racocetra</taxon>
    </lineage>
</organism>
<accession>A0ACA9K9M7</accession>